<dbReference type="InterPro" id="IPR029044">
    <property type="entry name" value="Nucleotide-diphossugar_trans"/>
</dbReference>
<dbReference type="AlphaFoldDB" id="A0A5P2GFV1"/>
<dbReference type="Gene3D" id="3.90.550.10">
    <property type="entry name" value="Spore Coat Polysaccharide Biosynthesis Protein SpsA, Chain A"/>
    <property type="match status" value="2"/>
</dbReference>
<dbReference type="Proteomes" id="UP000292424">
    <property type="component" value="Chromosome"/>
</dbReference>
<evidence type="ECO:0000259" key="1">
    <source>
        <dbReference type="Pfam" id="PF00535"/>
    </source>
</evidence>
<dbReference type="SUPFAM" id="SSF53448">
    <property type="entry name" value="Nucleotide-diphospho-sugar transferases"/>
    <property type="match status" value="2"/>
</dbReference>
<name>A0A5P2GFV1_9BACT</name>
<dbReference type="InterPro" id="IPR001173">
    <property type="entry name" value="Glyco_trans_2-like"/>
</dbReference>
<feature type="domain" description="Glycosyltransferase 2-like" evidence="1">
    <location>
        <begin position="523"/>
        <end position="683"/>
    </location>
</feature>
<gene>
    <name evidence="2" type="ORF">E0W69_018280</name>
</gene>
<dbReference type="EMBL" id="CP044016">
    <property type="protein sequence ID" value="QES90521.1"/>
    <property type="molecule type" value="Genomic_DNA"/>
</dbReference>
<dbReference type="PANTHER" id="PTHR43179:SF7">
    <property type="entry name" value="RHAMNOSYLTRANSFERASE WBBL"/>
    <property type="match status" value="1"/>
</dbReference>
<accession>A0A5P2GFV1</accession>
<dbReference type="OrthoDB" id="9771846at2"/>
<dbReference type="PANTHER" id="PTHR43179">
    <property type="entry name" value="RHAMNOSYLTRANSFERASE WBBL"/>
    <property type="match status" value="1"/>
</dbReference>
<organism evidence="2 3">
    <name type="scientific">Rhizosphaericola mali</name>
    <dbReference type="NCBI Taxonomy" id="2545455"/>
    <lineage>
        <taxon>Bacteria</taxon>
        <taxon>Pseudomonadati</taxon>
        <taxon>Bacteroidota</taxon>
        <taxon>Chitinophagia</taxon>
        <taxon>Chitinophagales</taxon>
        <taxon>Chitinophagaceae</taxon>
        <taxon>Rhizosphaericola</taxon>
    </lineage>
</organism>
<dbReference type="SUPFAM" id="SSF53335">
    <property type="entry name" value="S-adenosyl-L-methionine-dependent methyltransferases"/>
    <property type="match status" value="1"/>
</dbReference>
<dbReference type="CDD" id="cd04186">
    <property type="entry name" value="GT_2_like_c"/>
    <property type="match status" value="1"/>
</dbReference>
<proteinExistence type="predicted"/>
<dbReference type="CDD" id="cd04184">
    <property type="entry name" value="GT2_RfbC_Mx_like"/>
    <property type="match status" value="1"/>
</dbReference>
<dbReference type="RefSeq" id="WP_131331502.1">
    <property type="nucleotide sequence ID" value="NZ_CP044016.1"/>
</dbReference>
<reference evidence="2 3" key="1">
    <citation type="submission" date="2019-09" db="EMBL/GenBank/DDBJ databases">
        <title>Complete genome sequence of Arachidicoccus sp. B3-10 isolated from apple orchard soil.</title>
        <authorList>
            <person name="Kim H.S."/>
            <person name="Han K.-I."/>
            <person name="Suh M.K."/>
            <person name="Lee K.C."/>
            <person name="Eom M.K."/>
            <person name="Kim J.-S."/>
            <person name="Kang S.W."/>
            <person name="Sin Y."/>
            <person name="Lee J.-S."/>
        </authorList>
    </citation>
    <scope>NUCLEOTIDE SEQUENCE [LARGE SCALE GENOMIC DNA]</scope>
    <source>
        <strain evidence="2 3">B3-10</strain>
    </source>
</reference>
<evidence type="ECO:0000313" key="3">
    <source>
        <dbReference type="Proteomes" id="UP000292424"/>
    </source>
</evidence>
<dbReference type="Gene3D" id="3.40.50.150">
    <property type="entry name" value="Vaccinia Virus protein VP39"/>
    <property type="match status" value="1"/>
</dbReference>
<dbReference type="Pfam" id="PF00535">
    <property type="entry name" value="Glycos_transf_2"/>
    <property type="match status" value="2"/>
</dbReference>
<dbReference type="GO" id="GO:0016757">
    <property type="term" value="F:glycosyltransferase activity"/>
    <property type="evidence" value="ECO:0007669"/>
    <property type="project" value="UniProtKB-KW"/>
</dbReference>
<dbReference type="KEGG" id="arac:E0W69_018280"/>
<feature type="domain" description="Glycosyltransferase 2-like" evidence="1">
    <location>
        <begin position="782"/>
        <end position="897"/>
    </location>
</feature>
<dbReference type="InterPro" id="IPR029063">
    <property type="entry name" value="SAM-dependent_MTases_sf"/>
</dbReference>
<dbReference type="Pfam" id="PF13578">
    <property type="entry name" value="Methyltransf_24"/>
    <property type="match status" value="1"/>
</dbReference>
<keyword evidence="3" id="KW-1185">Reference proteome</keyword>
<sequence length="1053" mass="122205">MNKTNTSQILNLENSDAIFWEPIRNLKDSAWAGHIPFAHWIMSIFHPNIFVELGTHSGVSYSAFCNSVKKNKFDTKCFAIDTWLGDSQAGLYSKDIFGELDEFNKNNFANFSTLIRSTFDDAVKSFDDDSIDLLHIDGFHSYDAVNHDFETWLPKMKENGIVILHDTNETQEGFGVWKFWKELENKYVNHFHFLHCHGLGIVYLGSELPFNLLSFFQNSEYDTELIRNIFSTVGGKYEKELQLILEQDNFQHINLEQKNQYEEKILSLENHFEDVKHYWEENEKEIIEEKNNQLQILKDSFKSELNGKTKEINSLYSNIWLFNTQVQSLEKDSLWRYLRKHPGLKRFLTKYIGYIRASLKGRLKQERKRYKRAQRHVPIIENSSFFDQDWYKRKYFDVVYSGFSPAMHYALFGKDGRLPSPLFNAQMYQDQYHDVKNSDFVPLVHYELHGKLENRYFQDCKDIDQSHIKIDALAQNTLVIEENRLYENWQEIIEKPHNEGLLQRLEVINDFDKKDANYVPLFSIIVPTYNTPKKLLEKCINSVLNQTFQNWELCIADDASTNKSTISTLKYFEKKDSRIKVDYRKENGHISAASNSALKFANGQFIVLLDHDDELVHTALQEVAMSISENPDAKIFYSDEDKYDRDGNRIHPYFKPDFSLDLLFSQNYICHLAVYQKKIIEKIGGFRVGFEGSQDYDLILRAVREVGDEKLIIHIPRILYHWRMTDSSTASSHENKPYAAIAGQKALQSYFDFDNSGVQVSMLTDGRYKTSWPIPNPSPLISLIIGTRDGYEELKTCIDSILIKTKYPNFEIIIVDNQSTDKETLQYFDALRSNPKISVISYNDHFNYSAINNLGVQSAKGDIIGLLNNDIEILNEDWLSEMVSLCLRKDIGCVGAKLLYPDGTIQHAGVVLGLGGIAGHPHKFNRSDAEGYFRLLKIVHNVSAVTGAALLVKKEIFLEVGGLDEKDLKVAFNDVDFCIKVREAGYRNIWTPFATIRHHESKSRGEDNTPEKYDRFMNEIEVMKKRWGHLLFRDPYYNPNLSLENQGYTIIIS</sequence>
<protein>
    <submittedName>
        <fullName evidence="2">Glycosyltransferase</fullName>
    </submittedName>
</protein>
<evidence type="ECO:0000313" key="2">
    <source>
        <dbReference type="EMBL" id="QES90521.1"/>
    </source>
</evidence>
<keyword evidence="2" id="KW-0808">Transferase</keyword>